<evidence type="ECO:0000256" key="6">
    <source>
        <dbReference type="ARBA" id="ARBA00022989"/>
    </source>
</evidence>
<keyword evidence="4 8" id="KW-0812">Transmembrane</keyword>
<feature type="transmembrane region" description="Helical" evidence="8">
    <location>
        <begin position="141"/>
        <end position="161"/>
    </location>
</feature>
<keyword evidence="11" id="KW-1185">Reference proteome</keyword>
<name>A0A1J4L695_9EUKA</name>
<feature type="transmembrane region" description="Helical" evidence="8">
    <location>
        <begin position="332"/>
        <end position="350"/>
    </location>
</feature>
<dbReference type="PANTHER" id="PTHR22950:SF458">
    <property type="entry name" value="SODIUM-COUPLED NEUTRAL AMINO ACID TRANSPORTER 11-RELATED"/>
    <property type="match status" value="1"/>
</dbReference>
<sequence>MMMRLIHDKNINPDDEQLFSQRRESFDYFSTVVFILNVSIGTGVMKLGAAFKAGAVLSVLLSTFIAILSTYTFYLFLKSAAKTKSSTFEGIWAKTFGHKTVVVCAVISMTSKLMALKAYISFVCDQLVYLIKLVLPNHPSFLVDRFFLFAAVMVVFYIPVLSSKSLKVIFYCCLIKVTCLAFLCIVIVYYFITFTIQDGFDPRNEIAYFRFDNRFISALDSLLTAYLVMPICYPGLKHFRNLTVNTFLNQYKVSMFITWIVYNIVGLICYFTFFDQNTGGLILSYYPENTLTIIAQVALTLMMIFTCPVALNPVRYVLVDLVSRGSEFPSDVWCQAGIIIMVLAILLSSLKGDVNFWVSTITNIRSPLVLFILPSILYLKAWGTHNKLHFVLALLVFVIGLVSVAFVLYLPFA</sequence>
<feature type="transmembrane region" description="Helical" evidence="8">
    <location>
        <begin position="356"/>
        <end position="379"/>
    </location>
</feature>
<keyword evidence="3" id="KW-0813">Transport</keyword>
<feature type="transmembrane region" description="Helical" evidence="8">
    <location>
        <begin position="253"/>
        <end position="273"/>
    </location>
</feature>
<dbReference type="PANTHER" id="PTHR22950">
    <property type="entry name" value="AMINO ACID TRANSPORTER"/>
    <property type="match status" value="1"/>
</dbReference>
<comment type="similarity">
    <text evidence="2">Belongs to the amino acid/polyamine transporter 2 family.</text>
</comment>
<reference evidence="10" key="1">
    <citation type="submission" date="2016-10" db="EMBL/GenBank/DDBJ databases">
        <authorList>
            <person name="Benchimol M."/>
            <person name="Almeida L.G."/>
            <person name="Vasconcelos A.T."/>
            <person name="Perreira-Neves A."/>
            <person name="Rosa I.A."/>
            <person name="Tasca T."/>
            <person name="Bogo M.R."/>
            <person name="de Souza W."/>
        </authorList>
    </citation>
    <scope>NUCLEOTIDE SEQUENCE [LARGE SCALE GENOMIC DNA]</scope>
    <source>
        <strain evidence="10">K</strain>
    </source>
</reference>
<dbReference type="GeneID" id="94825418"/>
<comment type="caution">
    <text evidence="10">The sequence shown here is derived from an EMBL/GenBank/DDBJ whole genome shotgun (WGS) entry which is preliminary data.</text>
</comment>
<evidence type="ECO:0000259" key="9">
    <source>
        <dbReference type="Pfam" id="PF01490"/>
    </source>
</evidence>
<evidence type="ECO:0000256" key="5">
    <source>
        <dbReference type="ARBA" id="ARBA00022970"/>
    </source>
</evidence>
<dbReference type="VEuPathDB" id="TrichDB:TRFO_02487"/>
<evidence type="ECO:0000256" key="1">
    <source>
        <dbReference type="ARBA" id="ARBA00004141"/>
    </source>
</evidence>
<evidence type="ECO:0000256" key="4">
    <source>
        <dbReference type="ARBA" id="ARBA00022692"/>
    </source>
</evidence>
<dbReference type="GO" id="GO:0015179">
    <property type="term" value="F:L-amino acid transmembrane transporter activity"/>
    <property type="evidence" value="ECO:0007669"/>
    <property type="project" value="TreeGrafter"/>
</dbReference>
<proteinExistence type="inferred from homology"/>
<feature type="transmembrane region" description="Helical" evidence="8">
    <location>
        <begin position="215"/>
        <end position="233"/>
    </location>
</feature>
<evidence type="ECO:0000256" key="3">
    <source>
        <dbReference type="ARBA" id="ARBA00022448"/>
    </source>
</evidence>
<evidence type="ECO:0000256" key="8">
    <source>
        <dbReference type="SAM" id="Phobius"/>
    </source>
</evidence>
<evidence type="ECO:0000313" key="11">
    <source>
        <dbReference type="Proteomes" id="UP000179807"/>
    </source>
</evidence>
<dbReference type="AlphaFoldDB" id="A0A1J4L695"/>
<evidence type="ECO:0000256" key="2">
    <source>
        <dbReference type="ARBA" id="ARBA00008066"/>
    </source>
</evidence>
<keyword evidence="6 8" id="KW-1133">Transmembrane helix</keyword>
<evidence type="ECO:0000256" key="7">
    <source>
        <dbReference type="ARBA" id="ARBA00023136"/>
    </source>
</evidence>
<dbReference type="InterPro" id="IPR013057">
    <property type="entry name" value="AA_transpt_TM"/>
</dbReference>
<organism evidence="10 11">
    <name type="scientific">Tritrichomonas foetus</name>
    <dbReference type="NCBI Taxonomy" id="1144522"/>
    <lineage>
        <taxon>Eukaryota</taxon>
        <taxon>Metamonada</taxon>
        <taxon>Parabasalia</taxon>
        <taxon>Tritrichomonadida</taxon>
        <taxon>Tritrichomonadidae</taxon>
        <taxon>Tritrichomonas</taxon>
    </lineage>
</organism>
<protein>
    <submittedName>
        <fullName evidence="10">Transmembrane amino acid transporter protein</fullName>
    </submittedName>
</protein>
<gene>
    <name evidence="10" type="ORF">TRFO_02487</name>
</gene>
<dbReference type="GO" id="GO:0016020">
    <property type="term" value="C:membrane"/>
    <property type="evidence" value="ECO:0007669"/>
    <property type="project" value="UniProtKB-SubCell"/>
</dbReference>
<dbReference type="Proteomes" id="UP000179807">
    <property type="component" value="Unassembled WGS sequence"/>
</dbReference>
<accession>A0A1J4L695</accession>
<comment type="subcellular location">
    <subcellularLocation>
        <location evidence="1">Membrane</location>
        <topology evidence="1">Multi-pass membrane protein</topology>
    </subcellularLocation>
</comment>
<evidence type="ECO:0000313" key="10">
    <source>
        <dbReference type="EMBL" id="OHT17469.1"/>
    </source>
</evidence>
<keyword evidence="5" id="KW-0029">Amino-acid transport</keyword>
<dbReference type="OrthoDB" id="655540at2759"/>
<dbReference type="Pfam" id="PF01490">
    <property type="entry name" value="Aa_trans"/>
    <property type="match status" value="1"/>
</dbReference>
<feature type="transmembrane region" description="Helical" evidence="8">
    <location>
        <begin position="28"/>
        <end position="49"/>
    </location>
</feature>
<feature type="transmembrane region" description="Helical" evidence="8">
    <location>
        <begin position="55"/>
        <end position="77"/>
    </location>
</feature>
<dbReference type="EMBL" id="MLAK01000002">
    <property type="protein sequence ID" value="OHT17469.1"/>
    <property type="molecule type" value="Genomic_DNA"/>
</dbReference>
<feature type="transmembrane region" description="Helical" evidence="8">
    <location>
        <begin position="391"/>
        <end position="412"/>
    </location>
</feature>
<feature type="domain" description="Amino acid transporter transmembrane" evidence="9">
    <location>
        <begin position="29"/>
        <end position="409"/>
    </location>
</feature>
<feature type="transmembrane region" description="Helical" evidence="8">
    <location>
        <begin position="293"/>
        <end position="311"/>
    </location>
</feature>
<keyword evidence="7 8" id="KW-0472">Membrane</keyword>
<dbReference type="RefSeq" id="XP_068370605.1">
    <property type="nucleotide sequence ID" value="XM_068490714.1"/>
</dbReference>
<feature type="transmembrane region" description="Helical" evidence="8">
    <location>
        <begin position="168"/>
        <end position="192"/>
    </location>
</feature>